<feature type="transmembrane region" description="Helical" evidence="1">
    <location>
        <begin position="60"/>
        <end position="82"/>
    </location>
</feature>
<feature type="domain" description="DUF1206" evidence="2">
    <location>
        <begin position="19"/>
        <end position="84"/>
    </location>
</feature>
<keyword evidence="4" id="KW-1185">Reference proteome</keyword>
<feature type="domain" description="DUF1206" evidence="2">
    <location>
        <begin position="101"/>
        <end position="170"/>
    </location>
</feature>
<proteinExistence type="predicted"/>
<name>A0A511DJB7_9PSEU</name>
<feature type="transmembrane region" description="Helical" evidence="1">
    <location>
        <begin position="237"/>
        <end position="259"/>
    </location>
</feature>
<organism evidence="3 4">
    <name type="scientific">Pseudonocardia sulfidoxydans NBRC 16205</name>
    <dbReference type="NCBI Taxonomy" id="1223511"/>
    <lineage>
        <taxon>Bacteria</taxon>
        <taxon>Bacillati</taxon>
        <taxon>Actinomycetota</taxon>
        <taxon>Actinomycetes</taxon>
        <taxon>Pseudonocardiales</taxon>
        <taxon>Pseudonocardiaceae</taxon>
        <taxon>Pseudonocardia</taxon>
    </lineage>
</organism>
<evidence type="ECO:0000256" key="1">
    <source>
        <dbReference type="SAM" id="Phobius"/>
    </source>
</evidence>
<dbReference type="InterPro" id="IPR009597">
    <property type="entry name" value="DUF1206"/>
</dbReference>
<sequence length="266" mass="26818">MRGGRSDAPGPAIDALGRIGLVSYGIVHVVVAWLAVKIALGSPGAQADAQGAVAEIAGSGAGAVGLVVIAVGLVAFAVWQLAAASLGFRWVSGGERRRKRVGAVAKAIAMLGLAGVTTAFLVSGRRSGDRGMRDVVADLLRLPAGRLLVLLGGVAIVVVAITMTYTGVRRTFMGDLDLRRVPRALRLPLEVVGAVGHLARALALAVVGVLVGTAAVLSDADRAGGLDAALRTLAETPLGPVLLVVVALGFGAFGLYCAADAALRRA</sequence>
<evidence type="ECO:0000313" key="4">
    <source>
        <dbReference type="Proteomes" id="UP000321685"/>
    </source>
</evidence>
<evidence type="ECO:0000259" key="2">
    <source>
        <dbReference type="Pfam" id="PF06724"/>
    </source>
</evidence>
<keyword evidence="1" id="KW-0812">Transmembrane</keyword>
<accession>A0A511DJB7</accession>
<comment type="caution">
    <text evidence="3">The sequence shown here is derived from an EMBL/GenBank/DDBJ whole genome shotgun (WGS) entry which is preliminary data.</text>
</comment>
<reference evidence="3 4" key="1">
    <citation type="submission" date="2019-07" db="EMBL/GenBank/DDBJ databases">
        <title>Whole genome shotgun sequence of Pseudonocardia sulfidoxydans NBRC 16205.</title>
        <authorList>
            <person name="Hosoyama A."/>
            <person name="Uohara A."/>
            <person name="Ohji S."/>
            <person name="Ichikawa N."/>
        </authorList>
    </citation>
    <scope>NUCLEOTIDE SEQUENCE [LARGE SCALE GENOMIC DNA]</scope>
    <source>
        <strain evidence="3 4">NBRC 16205</strain>
    </source>
</reference>
<gene>
    <name evidence="3" type="ORF">PSU4_38500</name>
</gene>
<feature type="transmembrane region" description="Helical" evidence="1">
    <location>
        <begin position="144"/>
        <end position="168"/>
    </location>
</feature>
<feature type="transmembrane region" description="Helical" evidence="1">
    <location>
        <begin position="103"/>
        <end position="124"/>
    </location>
</feature>
<protein>
    <recommendedName>
        <fullName evidence="2">DUF1206 domain-containing protein</fullName>
    </recommendedName>
</protein>
<keyword evidence="1" id="KW-1133">Transmembrane helix</keyword>
<dbReference type="Pfam" id="PF06724">
    <property type="entry name" value="DUF1206"/>
    <property type="match status" value="3"/>
</dbReference>
<dbReference type="Proteomes" id="UP000321685">
    <property type="component" value="Unassembled WGS sequence"/>
</dbReference>
<feature type="transmembrane region" description="Helical" evidence="1">
    <location>
        <begin position="189"/>
        <end position="217"/>
    </location>
</feature>
<dbReference type="AlphaFoldDB" id="A0A511DJB7"/>
<feature type="transmembrane region" description="Helical" evidence="1">
    <location>
        <begin position="21"/>
        <end position="40"/>
    </location>
</feature>
<evidence type="ECO:0000313" key="3">
    <source>
        <dbReference type="EMBL" id="GEL24896.1"/>
    </source>
</evidence>
<dbReference type="EMBL" id="BJVJ01000042">
    <property type="protein sequence ID" value="GEL24896.1"/>
    <property type="molecule type" value="Genomic_DNA"/>
</dbReference>
<keyword evidence="1" id="KW-0472">Membrane</keyword>
<feature type="domain" description="DUF1206" evidence="2">
    <location>
        <begin position="195"/>
        <end position="263"/>
    </location>
</feature>